<keyword evidence="1" id="KW-0812">Transmembrane</keyword>
<accession>A0A2S2FD51</accession>
<keyword evidence="1" id="KW-0472">Membrane</keyword>
<feature type="transmembrane region" description="Helical" evidence="1">
    <location>
        <begin position="20"/>
        <end position="44"/>
    </location>
</feature>
<evidence type="ECO:0000313" key="3">
    <source>
        <dbReference type="Proteomes" id="UP000245977"/>
    </source>
</evidence>
<organism evidence="2 3">
    <name type="scientific">Acinetobacter defluvii</name>
    <dbReference type="NCBI Taxonomy" id="1871111"/>
    <lineage>
        <taxon>Bacteria</taxon>
        <taxon>Pseudomonadati</taxon>
        <taxon>Pseudomonadota</taxon>
        <taxon>Gammaproteobacteria</taxon>
        <taxon>Moraxellales</taxon>
        <taxon>Moraxellaceae</taxon>
        <taxon>Acinetobacter</taxon>
    </lineage>
</organism>
<sequence>MNNLSKTDTDLASLKQYNQISYILYLVGYVVGFTWLIAIIMNYIKRDEMRGTWLESHVNYQIKTFWISLAGYVIGGLLAIVLIGFVILFVVFVWNVYRLIKGLIALNDNKSIQV</sequence>
<reference evidence="2" key="1">
    <citation type="submission" date="2019-08" db="EMBL/GenBank/DDBJ databases">
        <title>The complete genome of Acinetobacter defluvii strain WCHAD010030.</title>
        <authorList>
            <person name="Hu Y."/>
            <person name="Qin J."/>
            <person name="Feng Y."/>
            <person name="Zong Z."/>
        </authorList>
    </citation>
    <scope>NUCLEOTIDE SEQUENCE</scope>
    <source>
        <strain evidence="2">WCHA30</strain>
    </source>
</reference>
<keyword evidence="3" id="KW-1185">Reference proteome</keyword>
<proteinExistence type="predicted"/>
<protein>
    <recommendedName>
        <fullName evidence="4">DUF4870 domain-containing protein</fullName>
    </recommendedName>
</protein>
<gene>
    <name evidence="2" type="ORF">DJ533_06395</name>
</gene>
<keyword evidence="1" id="KW-1133">Transmembrane helix</keyword>
<name>A0A2S2FD51_9GAMM</name>
<evidence type="ECO:0008006" key="4">
    <source>
        <dbReference type="Google" id="ProtNLM"/>
    </source>
</evidence>
<evidence type="ECO:0000256" key="1">
    <source>
        <dbReference type="SAM" id="Phobius"/>
    </source>
</evidence>
<dbReference type="RefSeq" id="WP_065993667.1">
    <property type="nucleotide sequence ID" value="NZ_CP029397.2"/>
</dbReference>
<dbReference type="Proteomes" id="UP000245977">
    <property type="component" value="Chromosome"/>
</dbReference>
<dbReference type="KEGG" id="adv:DJ533_06395"/>
<dbReference type="OrthoDB" id="5405464at2"/>
<dbReference type="EMBL" id="CP029397">
    <property type="protein sequence ID" value="AWL28232.1"/>
    <property type="molecule type" value="Genomic_DNA"/>
</dbReference>
<feature type="transmembrane region" description="Helical" evidence="1">
    <location>
        <begin position="65"/>
        <end position="94"/>
    </location>
</feature>
<evidence type="ECO:0000313" key="2">
    <source>
        <dbReference type="EMBL" id="AWL28232.1"/>
    </source>
</evidence>
<dbReference type="AlphaFoldDB" id="A0A2S2FD51"/>